<dbReference type="Pfam" id="PF03840">
    <property type="entry name" value="SecG"/>
    <property type="match status" value="1"/>
</dbReference>
<keyword evidence="7 10" id="KW-1133">Transmembrane helix</keyword>
<keyword evidence="4 10" id="KW-1003">Cell membrane</keyword>
<evidence type="ECO:0000256" key="5">
    <source>
        <dbReference type="ARBA" id="ARBA00022692"/>
    </source>
</evidence>
<dbReference type="AlphaFoldDB" id="A0A7J0BPG1"/>
<feature type="transmembrane region" description="Helical" evidence="10">
    <location>
        <begin position="48"/>
        <end position="68"/>
    </location>
</feature>
<dbReference type="GO" id="GO:0015450">
    <property type="term" value="F:protein-transporting ATPase activity"/>
    <property type="evidence" value="ECO:0007669"/>
    <property type="project" value="UniProtKB-UniRule"/>
</dbReference>
<evidence type="ECO:0000256" key="2">
    <source>
        <dbReference type="ARBA" id="ARBA00008445"/>
    </source>
</evidence>
<dbReference type="Proteomes" id="UP000503820">
    <property type="component" value="Unassembled WGS sequence"/>
</dbReference>
<evidence type="ECO:0000256" key="1">
    <source>
        <dbReference type="ARBA" id="ARBA00004651"/>
    </source>
</evidence>
<sequence>MENLILTLHIVACVVLVILVLLQAGKEGMGVIFGGGSQSVFGSGGAGGMIAKLTGIVAAIFLVTSLSYNYMTGHRGADDSAILDVKIEEKSEQSKPILLEEAAPKQPAPEEPAKQ</sequence>
<comment type="function">
    <text evidence="10">Involved in protein export. Participates in an early event of protein translocation.</text>
</comment>
<comment type="similarity">
    <text evidence="2 10">Belongs to the SecG family.</text>
</comment>
<dbReference type="RefSeq" id="WP_174408215.1">
    <property type="nucleotide sequence ID" value="NZ_BLVP01000001.1"/>
</dbReference>
<evidence type="ECO:0000256" key="11">
    <source>
        <dbReference type="SAM" id="MobiDB-lite"/>
    </source>
</evidence>
<dbReference type="EMBL" id="BLVP01000001">
    <property type="protein sequence ID" value="GFM35498.1"/>
    <property type="molecule type" value="Genomic_DNA"/>
</dbReference>
<dbReference type="InterPro" id="IPR004692">
    <property type="entry name" value="SecG"/>
</dbReference>
<dbReference type="GO" id="GO:0009306">
    <property type="term" value="P:protein secretion"/>
    <property type="evidence" value="ECO:0007669"/>
    <property type="project" value="UniProtKB-UniRule"/>
</dbReference>
<comment type="caution">
    <text evidence="12">The sequence shown here is derived from an EMBL/GenBank/DDBJ whole genome shotgun (WGS) entry which is preliminary data.</text>
</comment>
<evidence type="ECO:0000313" key="12">
    <source>
        <dbReference type="EMBL" id="GFM35498.1"/>
    </source>
</evidence>
<proteinExistence type="inferred from homology"/>
<dbReference type="NCBIfam" id="TIGR00810">
    <property type="entry name" value="secG"/>
    <property type="match status" value="1"/>
</dbReference>
<comment type="caution">
    <text evidence="10">Lacks conserved residue(s) required for the propagation of feature annotation.</text>
</comment>
<evidence type="ECO:0000256" key="10">
    <source>
        <dbReference type="RuleBase" id="RU365087"/>
    </source>
</evidence>
<dbReference type="GO" id="GO:0043952">
    <property type="term" value="P:protein transport by the Sec complex"/>
    <property type="evidence" value="ECO:0007669"/>
    <property type="project" value="TreeGrafter"/>
</dbReference>
<feature type="region of interest" description="Disordered" evidence="11">
    <location>
        <begin position="91"/>
        <end position="115"/>
    </location>
</feature>
<evidence type="ECO:0000313" key="13">
    <source>
        <dbReference type="Proteomes" id="UP000503820"/>
    </source>
</evidence>
<evidence type="ECO:0000256" key="3">
    <source>
        <dbReference type="ARBA" id="ARBA00022448"/>
    </source>
</evidence>
<dbReference type="PANTHER" id="PTHR34182">
    <property type="entry name" value="PROTEIN-EXPORT MEMBRANE PROTEIN SECG"/>
    <property type="match status" value="1"/>
</dbReference>
<evidence type="ECO:0000256" key="4">
    <source>
        <dbReference type="ARBA" id="ARBA00022475"/>
    </source>
</evidence>
<evidence type="ECO:0000256" key="9">
    <source>
        <dbReference type="ARBA" id="ARBA00023136"/>
    </source>
</evidence>
<dbReference type="GO" id="GO:0005886">
    <property type="term" value="C:plasma membrane"/>
    <property type="evidence" value="ECO:0007669"/>
    <property type="project" value="UniProtKB-SubCell"/>
</dbReference>
<evidence type="ECO:0000256" key="6">
    <source>
        <dbReference type="ARBA" id="ARBA00022927"/>
    </source>
</evidence>
<feature type="compositionally biased region" description="Pro residues" evidence="11">
    <location>
        <begin position="106"/>
        <end position="115"/>
    </location>
</feature>
<keyword evidence="9 10" id="KW-0472">Membrane</keyword>
<comment type="subcellular location">
    <subcellularLocation>
        <location evidence="1 10">Cell membrane</location>
        <topology evidence="1 10">Multi-pass membrane protein</topology>
    </subcellularLocation>
</comment>
<gene>
    <name evidence="12" type="primary">secG</name>
    <name evidence="12" type="ORF">DSM19430T_01820</name>
</gene>
<keyword evidence="3 10" id="KW-0813">Transport</keyword>
<protein>
    <recommendedName>
        <fullName evidence="10">Protein-export membrane protein SecG</fullName>
    </recommendedName>
</protein>
<accession>A0A7J0BPG1</accession>
<reference evidence="12 13" key="1">
    <citation type="submission" date="2020-05" db="EMBL/GenBank/DDBJ databases">
        <title>Draft genome sequence of Desulfovibrio psychrotolerans JS1T.</title>
        <authorList>
            <person name="Ueno A."/>
            <person name="Tamazawa S."/>
            <person name="Tamamura S."/>
            <person name="Murakami T."/>
            <person name="Kiyama T."/>
            <person name="Inomata H."/>
            <person name="Amano Y."/>
            <person name="Miyakawa K."/>
            <person name="Tamaki H."/>
            <person name="Naganuma T."/>
            <person name="Kaneko K."/>
        </authorList>
    </citation>
    <scope>NUCLEOTIDE SEQUENCE [LARGE SCALE GENOMIC DNA]</scope>
    <source>
        <strain evidence="12 13">JS1</strain>
    </source>
</reference>
<dbReference type="GO" id="GO:0065002">
    <property type="term" value="P:intracellular protein transmembrane transport"/>
    <property type="evidence" value="ECO:0007669"/>
    <property type="project" value="TreeGrafter"/>
</dbReference>
<evidence type="ECO:0000256" key="8">
    <source>
        <dbReference type="ARBA" id="ARBA00023010"/>
    </source>
</evidence>
<organism evidence="12 13">
    <name type="scientific">Desulfovibrio psychrotolerans</name>
    <dbReference type="NCBI Taxonomy" id="415242"/>
    <lineage>
        <taxon>Bacteria</taxon>
        <taxon>Pseudomonadati</taxon>
        <taxon>Thermodesulfobacteriota</taxon>
        <taxon>Desulfovibrionia</taxon>
        <taxon>Desulfovibrionales</taxon>
        <taxon>Desulfovibrionaceae</taxon>
        <taxon>Desulfovibrio</taxon>
    </lineage>
</organism>
<keyword evidence="6 10" id="KW-0653">Protein transport</keyword>
<name>A0A7J0BPG1_9BACT</name>
<dbReference type="PANTHER" id="PTHR34182:SF1">
    <property type="entry name" value="PROTEIN-EXPORT MEMBRANE PROTEIN SECG"/>
    <property type="match status" value="1"/>
</dbReference>
<keyword evidence="5 10" id="KW-0812">Transmembrane</keyword>
<keyword evidence="13" id="KW-1185">Reference proteome</keyword>
<evidence type="ECO:0000256" key="7">
    <source>
        <dbReference type="ARBA" id="ARBA00022989"/>
    </source>
</evidence>
<keyword evidence="8 10" id="KW-0811">Translocation</keyword>
<dbReference type="PRINTS" id="PR01651">
    <property type="entry name" value="SECGEXPORT"/>
</dbReference>